<proteinExistence type="predicted"/>
<dbReference type="EMBL" id="JBFOLJ010000014">
    <property type="protein sequence ID" value="KAL2477114.1"/>
    <property type="molecule type" value="Genomic_DNA"/>
</dbReference>
<dbReference type="Proteomes" id="UP001604277">
    <property type="component" value="Unassembled WGS sequence"/>
</dbReference>
<keyword evidence="2" id="KW-1185">Reference proteome</keyword>
<comment type="caution">
    <text evidence="1">The sequence shown here is derived from an EMBL/GenBank/DDBJ whole genome shotgun (WGS) entry which is preliminary data.</text>
</comment>
<accession>A0ABD1QQ88</accession>
<name>A0ABD1QQ88_9LAMI</name>
<organism evidence="1 2">
    <name type="scientific">Forsythia ovata</name>
    <dbReference type="NCBI Taxonomy" id="205694"/>
    <lineage>
        <taxon>Eukaryota</taxon>
        <taxon>Viridiplantae</taxon>
        <taxon>Streptophyta</taxon>
        <taxon>Embryophyta</taxon>
        <taxon>Tracheophyta</taxon>
        <taxon>Spermatophyta</taxon>
        <taxon>Magnoliopsida</taxon>
        <taxon>eudicotyledons</taxon>
        <taxon>Gunneridae</taxon>
        <taxon>Pentapetalae</taxon>
        <taxon>asterids</taxon>
        <taxon>lamiids</taxon>
        <taxon>Lamiales</taxon>
        <taxon>Oleaceae</taxon>
        <taxon>Forsythieae</taxon>
        <taxon>Forsythia</taxon>
    </lineage>
</organism>
<dbReference type="AlphaFoldDB" id="A0ABD1QQ88"/>
<protein>
    <submittedName>
        <fullName evidence="1">Squalene synthase-like</fullName>
    </submittedName>
</protein>
<evidence type="ECO:0000313" key="1">
    <source>
        <dbReference type="EMBL" id="KAL2477114.1"/>
    </source>
</evidence>
<sequence>MSILSLPLASISSTAAGRRFAAPEVPLSHFSTSSLRVVSHRNPPLTYCLRETSRLPDREFNPQAAEMNTVAGNADKQIPQPPRWRFLYTMIHKAFIFGAFHLHRLRSDLHNAVNYLSLFFKQN</sequence>
<reference evidence="2" key="1">
    <citation type="submission" date="2024-07" db="EMBL/GenBank/DDBJ databases">
        <title>Two chromosome-level genome assemblies of Korean endemic species Abeliophyllum distichum and Forsythia ovata (Oleaceae).</title>
        <authorList>
            <person name="Jang H."/>
        </authorList>
    </citation>
    <scope>NUCLEOTIDE SEQUENCE [LARGE SCALE GENOMIC DNA]</scope>
</reference>
<evidence type="ECO:0000313" key="2">
    <source>
        <dbReference type="Proteomes" id="UP001604277"/>
    </source>
</evidence>
<gene>
    <name evidence="1" type="ORF">Fot_46128</name>
</gene>